<organism evidence="5 6">
    <name type="scientific">Opacimonas viscosa</name>
    <dbReference type="NCBI Taxonomy" id="2961944"/>
    <lineage>
        <taxon>Bacteria</taxon>
        <taxon>Pseudomonadati</taxon>
        <taxon>Pseudomonadota</taxon>
        <taxon>Gammaproteobacteria</taxon>
        <taxon>Alteromonadales</taxon>
        <taxon>Alteromonadaceae</taxon>
        <taxon>Opacimonas</taxon>
    </lineage>
</organism>
<dbReference type="Gene3D" id="3.40.50.720">
    <property type="entry name" value="NAD(P)-binding Rossmann-like Domain"/>
    <property type="match status" value="1"/>
</dbReference>
<feature type="domain" description="Mannitol dehydrogenase C-terminal" evidence="4">
    <location>
        <begin position="282"/>
        <end position="468"/>
    </location>
</feature>
<keyword evidence="6" id="KW-1185">Reference proteome</keyword>
<proteinExistence type="predicted"/>
<comment type="caution">
    <text evidence="5">The sequence shown here is derived from an EMBL/GenBank/DDBJ whole genome shotgun (WGS) entry which is preliminary data.</text>
</comment>
<sequence length="485" mass="53458">MKHLSAATLDSLPTTVTVPNYQLAEVTASILHFGVGNFHRAHQAVYADNLLRKGIKNSGIVGVSLRSSKMRDELIQQDFLYTVATLDTPTTYRVIGAIKNILVAPEDPQRVIDQVADENITLITTTITEKAYLLKDGDVDFTADAVSCDLANPTSPKTIYGFIAAGIQARYHTSATPITILCCDNIQDGGAKLRAGVSHLLKQFAPLAHAWMQENVSFISSMVDRITPATTPEIIAETQDALTLTDASPVPAETYTQWVIEDNFVSPAPPFAEAGAILVPSITEYETIKLRFLNAAHSILATIGYLCQDEYIHETMQRKAVKDFTERLLREELISITDAPAGIDLDAYISQTLARFAQPKIPYRVLQVGSDTSLKIQQRWFPALDKLIQNKQQSSRFAFILAAWVVFIERTMADETMNDPAKNTFLALQNSPTSDPIMDVLAVANANHFSFSTDAKFMHEVASHYHEIGQSSILTLINKLNAKAD</sequence>
<reference evidence="5" key="1">
    <citation type="submission" date="2022-07" db="EMBL/GenBank/DDBJ databases">
        <title>Characterization of the Novel Bacterium Alteromonas immobilis LMIT006 and Alteromonas gregis LMIT007.</title>
        <authorList>
            <person name="Lin X."/>
        </authorList>
    </citation>
    <scope>NUCLEOTIDE SEQUENCE</scope>
    <source>
        <strain evidence="5">LMIT007</strain>
    </source>
</reference>
<evidence type="ECO:0000256" key="2">
    <source>
        <dbReference type="ARBA" id="ARBA00023027"/>
    </source>
</evidence>
<dbReference type="GO" id="GO:0019594">
    <property type="term" value="P:mannitol metabolic process"/>
    <property type="evidence" value="ECO:0007669"/>
    <property type="project" value="InterPro"/>
</dbReference>
<dbReference type="PROSITE" id="PS00974">
    <property type="entry name" value="MANNITOL_DHGENASE"/>
    <property type="match status" value="1"/>
</dbReference>
<dbReference type="EMBL" id="JANATA010000002">
    <property type="protein sequence ID" value="MCP3427710.1"/>
    <property type="molecule type" value="Genomic_DNA"/>
</dbReference>
<dbReference type="Proteomes" id="UP001165413">
    <property type="component" value="Unassembled WGS sequence"/>
</dbReference>
<dbReference type="PANTHER" id="PTHR43362">
    <property type="entry name" value="MANNITOL DEHYDROGENASE DSF1-RELATED"/>
    <property type="match status" value="1"/>
</dbReference>
<dbReference type="Pfam" id="PF08125">
    <property type="entry name" value="Mannitol_dh_C"/>
    <property type="match status" value="1"/>
</dbReference>
<evidence type="ECO:0000313" key="6">
    <source>
        <dbReference type="Proteomes" id="UP001165413"/>
    </source>
</evidence>
<dbReference type="SUPFAM" id="SSF51735">
    <property type="entry name" value="NAD(P)-binding Rossmann-fold domains"/>
    <property type="match status" value="1"/>
</dbReference>
<dbReference type="SUPFAM" id="SSF48179">
    <property type="entry name" value="6-phosphogluconate dehydrogenase C-terminal domain-like"/>
    <property type="match status" value="1"/>
</dbReference>
<dbReference type="InterPro" id="IPR013328">
    <property type="entry name" value="6PGD_dom2"/>
</dbReference>
<dbReference type="InterPro" id="IPR036291">
    <property type="entry name" value="NAD(P)-bd_dom_sf"/>
</dbReference>
<evidence type="ECO:0000256" key="1">
    <source>
        <dbReference type="ARBA" id="ARBA00023002"/>
    </source>
</evidence>
<dbReference type="InterPro" id="IPR000669">
    <property type="entry name" value="Mannitol_DH"/>
</dbReference>
<protein>
    <submittedName>
        <fullName evidence="5">Mannitol dehydrogenase family protein</fullName>
    </submittedName>
</protein>
<dbReference type="Gene3D" id="1.10.1040.10">
    <property type="entry name" value="N-(1-d-carboxylethyl)-l-norvaline Dehydrogenase, domain 2"/>
    <property type="match status" value="1"/>
</dbReference>
<dbReference type="RefSeq" id="WP_254098339.1">
    <property type="nucleotide sequence ID" value="NZ_JANATA010000002.1"/>
</dbReference>
<evidence type="ECO:0000259" key="3">
    <source>
        <dbReference type="Pfam" id="PF01232"/>
    </source>
</evidence>
<dbReference type="InterPro" id="IPR008927">
    <property type="entry name" value="6-PGluconate_DH-like_C_sf"/>
</dbReference>
<accession>A0AA41WX64</accession>
<gene>
    <name evidence="5" type="ORF">NLF92_01995</name>
</gene>
<dbReference type="Pfam" id="PF01232">
    <property type="entry name" value="Mannitol_dh"/>
    <property type="match status" value="1"/>
</dbReference>
<dbReference type="GO" id="GO:0016616">
    <property type="term" value="F:oxidoreductase activity, acting on the CH-OH group of donors, NAD or NADP as acceptor"/>
    <property type="evidence" value="ECO:0007669"/>
    <property type="project" value="TreeGrafter"/>
</dbReference>
<keyword evidence="2" id="KW-0520">NAD</keyword>
<dbReference type="PANTHER" id="PTHR43362:SF1">
    <property type="entry name" value="MANNITOL DEHYDROGENASE 2-RELATED"/>
    <property type="match status" value="1"/>
</dbReference>
<dbReference type="AlphaFoldDB" id="A0AA41WX64"/>
<dbReference type="InterPro" id="IPR013131">
    <property type="entry name" value="Mannitol_DH_N"/>
</dbReference>
<feature type="domain" description="Mannitol dehydrogenase N-terminal" evidence="3">
    <location>
        <begin position="29"/>
        <end position="269"/>
    </location>
</feature>
<dbReference type="InterPro" id="IPR013118">
    <property type="entry name" value="Mannitol_DH_C"/>
</dbReference>
<dbReference type="InterPro" id="IPR050988">
    <property type="entry name" value="Mannitol_DH/Oxidoreductase"/>
</dbReference>
<name>A0AA41WX64_9ALTE</name>
<keyword evidence="1" id="KW-0560">Oxidoreductase</keyword>
<dbReference type="InterPro" id="IPR023027">
    <property type="entry name" value="Mannitol_DH_CS"/>
</dbReference>
<evidence type="ECO:0000313" key="5">
    <source>
        <dbReference type="EMBL" id="MCP3427710.1"/>
    </source>
</evidence>
<dbReference type="PRINTS" id="PR00084">
    <property type="entry name" value="MTLDHDRGNASE"/>
</dbReference>
<evidence type="ECO:0000259" key="4">
    <source>
        <dbReference type="Pfam" id="PF08125"/>
    </source>
</evidence>